<proteinExistence type="predicted"/>
<accession>A0A9P4SB09</accession>
<keyword evidence="2" id="KW-1185">Reference proteome</keyword>
<reference evidence="1" key="1">
    <citation type="journal article" date="2020" name="Stud. Mycol.">
        <title>101 Dothideomycetes genomes: a test case for predicting lifestyles and emergence of pathogens.</title>
        <authorList>
            <person name="Haridas S."/>
            <person name="Albert R."/>
            <person name="Binder M."/>
            <person name="Bloem J."/>
            <person name="Labutti K."/>
            <person name="Salamov A."/>
            <person name="Andreopoulos B."/>
            <person name="Baker S."/>
            <person name="Barry K."/>
            <person name="Bills G."/>
            <person name="Bluhm B."/>
            <person name="Cannon C."/>
            <person name="Castanera R."/>
            <person name="Culley D."/>
            <person name="Daum C."/>
            <person name="Ezra D."/>
            <person name="Gonzalez J."/>
            <person name="Henrissat B."/>
            <person name="Kuo A."/>
            <person name="Liang C."/>
            <person name="Lipzen A."/>
            <person name="Lutzoni F."/>
            <person name="Magnuson J."/>
            <person name="Mondo S."/>
            <person name="Nolan M."/>
            <person name="Ohm R."/>
            <person name="Pangilinan J."/>
            <person name="Park H.-J."/>
            <person name="Ramirez L."/>
            <person name="Alfaro M."/>
            <person name="Sun H."/>
            <person name="Tritt A."/>
            <person name="Yoshinaga Y."/>
            <person name="Zwiers L.-H."/>
            <person name="Turgeon B."/>
            <person name="Goodwin S."/>
            <person name="Spatafora J."/>
            <person name="Crous P."/>
            <person name="Grigoriev I."/>
        </authorList>
    </citation>
    <scope>NUCLEOTIDE SEQUENCE</scope>
    <source>
        <strain evidence="1">CBS 101060</strain>
    </source>
</reference>
<dbReference type="Proteomes" id="UP000799429">
    <property type="component" value="Unassembled WGS sequence"/>
</dbReference>
<gene>
    <name evidence="1" type="ORF">M501DRAFT_784167</name>
</gene>
<comment type="caution">
    <text evidence="1">The sequence shown here is derived from an EMBL/GenBank/DDBJ whole genome shotgun (WGS) entry which is preliminary data.</text>
</comment>
<name>A0A9P4SB09_9PEZI</name>
<evidence type="ECO:0000313" key="1">
    <source>
        <dbReference type="EMBL" id="KAF2839331.1"/>
    </source>
</evidence>
<dbReference type="EMBL" id="MU006095">
    <property type="protein sequence ID" value="KAF2839331.1"/>
    <property type="molecule type" value="Genomic_DNA"/>
</dbReference>
<organism evidence="1 2">
    <name type="scientific">Patellaria atrata CBS 101060</name>
    <dbReference type="NCBI Taxonomy" id="1346257"/>
    <lineage>
        <taxon>Eukaryota</taxon>
        <taxon>Fungi</taxon>
        <taxon>Dikarya</taxon>
        <taxon>Ascomycota</taxon>
        <taxon>Pezizomycotina</taxon>
        <taxon>Dothideomycetes</taxon>
        <taxon>Dothideomycetes incertae sedis</taxon>
        <taxon>Patellariales</taxon>
        <taxon>Patellariaceae</taxon>
        <taxon>Patellaria</taxon>
    </lineage>
</organism>
<dbReference type="AlphaFoldDB" id="A0A9P4SB09"/>
<sequence length="186" mass="21656">MKASEIQNCYKIGLRTPLRKARVHHFYSVLYGVLHDKEFAIVLFLCQSFIRKRPVFRARSSPPALLNSTLLVLYMQKRVWHVEKNGGYKGRTHLLYVSKYQNQSTTPFLNASWIALPRDDYGSPRAQLNRQDFPAQPRVRKGRTRPSERFTDAENMQLQASSNKLFLHLDNSATRYSPIIKMLVET</sequence>
<evidence type="ECO:0000313" key="2">
    <source>
        <dbReference type="Proteomes" id="UP000799429"/>
    </source>
</evidence>
<protein>
    <submittedName>
        <fullName evidence="1">Uncharacterized protein</fullName>
    </submittedName>
</protein>